<evidence type="ECO:0000256" key="12">
    <source>
        <dbReference type="ARBA" id="ARBA00023136"/>
    </source>
</evidence>
<dbReference type="PANTHER" id="PTHR24421:SF37">
    <property type="entry name" value="SENSOR HISTIDINE KINASE NARS"/>
    <property type="match status" value="1"/>
</dbReference>
<dbReference type="SMART" id="SM00387">
    <property type="entry name" value="HATPase_c"/>
    <property type="match status" value="1"/>
</dbReference>
<keyword evidence="11" id="KW-0902">Two-component regulatory system</keyword>
<dbReference type="InterPro" id="IPR003018">
    <property type="entry name" value="GAF"/>
</dbReference>
<keyword evidence="5" id="KW-0808">Transferase</keyword>
<dbReference type="InterPro" id="IPR029016">
    <property type="entry name" value="GAF-like_dom_sf"/>
</dbReference>
<dbReference type="Proteomes" id="UP001579974">
    <property type="component" value="Unassembled WGS sequence"/>
</dbReference>
<dbReference type="Pfam" id="PF02518">
    <property type="entry name" value="HATPase_c"/>
    <property type="match status" value="1"/>
</dbReference>
<evidence type="ECO:0000256" key="8">
    <source>
        <dbReference type="ARBA" id="ARBA00022777"/>
    </source>
</evidence>
<comment type="caution">
    <text evidence="15">The sequence shown here is derived from an EMBL/GenBank/DDBJ whole genome shotgun (WGS) entry which is preliminary data.</text>
</comment>
<dbReference type="EC" id="2.7.13.3" evidence="3"/>
<accession>A0ABV5AE99</accession>
<evidence type="ECO:0000256" key="10">
    <source>
        <dbReference type="ARBA" id="ARBA00022989"/>
    </source>
</evidence>
<keyword evidence="7" id="KW-0547">Nucleotide-binding</keyword>
<dbReference type="InterPro" id="IPR005467">
    <property type="entry name" value="His_kinase_dom"/>
</dbReference>
<keyword evidence="10" id="KW-1133">Transmembrane helix</keyword>
<feature type="coiled-coil region" evidence="13">
    <location>
        <begin position="382"/>
        <end position="419"/>
    </location>
</feature>
<dbReference type="Gene3D" id="1.20.5.1930">
    <property type="match status" value="1"/>
</dbReference>
<dbReference type="InterPro" id="IPR036890">
    <property type="entry name" value="HATPase_C_sf"/>
</dbReference>
<protein>
    <recommendedName>
        <fullName evidence="3">histidine kinase</fullName>
        <ecNumber evidence="3">2.7.13.3</ecNumber>
    </recommendedName>
</protein>
<dbReference type="Pfam" id="PF13185">
    <property type="entry name" value="GAF_2"/>
    <property type="match status" value="1"/>
</dbReference>
<comment type="subcellular location">
    <subcellularLocation>
        <location evidence="2">Cell membrane</location>
        <topology evidence="2">Multi-pass membrane protein</topology>
    </subcellularLocation>
</comment>
<evidence type="ECO:0000256" key="3">
    <source>
        <dbReference type="ARBA" id="ARBA00012438"/>
    </source>
</evidence>
<organism evidence="15 16">
    <name type="scientific">Alicyclobacillus fastidiosus</name>
    <dbReference type="NCBI Taxonomy" id="392011"/>
    <lineage>
        <taxon>Bacteria</taxon>
        <taxon>Bacillati</taxon>
        <taxon>Bacillota</taxon>
        <taxon>Bacilli</taxon>
        <taxon>Bacillales</taxon>
        <taxon>Alicyclobacillaceae</taxon>
        <taxon>Alicyclobacillus</taxon>
    </lineage>
</organism>
<feature type="domain" description="Histidine kinase" evidence="14">
    <location>
        <begin position="344"/>
        <end position="538"/>
    </location>
</feature>
<evidence type="ECO:0000313" key="16">
    <source>
        <dbReference type="Proteomes" id="UP001579974"/>
    </source>
</evidence>
<keyword evidence="12" id="KW-0472">Membrane</keyword>
<evidence type="ECO:0000256" key="11">
    <source>
        <dbReference type="ARBA" id="ARBA00023012"/>
    </source>
</evidence>
<evidence type="ECO:0000256" key="7">
    <source>
        <dbReference type="ARBA" id="ARBA00022741"/>
    </source>
</evidence>
<dbReference type="SUPFAM" id="SSF55781">
    <property type="entry name" value="GAF domain-like"/>
    <property type="match status" value="1"/>
</dbReference>
<gene>
    <name evidence="15" type="ORF">KKP3000_004040</name>
</gene>
<evidence type="ECO:0000313" key="15">
    <source>
        <dbReference type="EMBL" id="MFB5190569.1"/>
    </source>
</evidence>
<proteinExistence type="predicted"/>
<evidence type="ECO:0000256" key="1">
    <source>
        <dbReference type="ARBA" id="ARBA00000085"/>
    </source>
</evidence>
<keyword evidence="6" id="KW-0812">Transmembrane</keyword>
<dbReference type="SUPFAM" id="SSF55874">
    <property type="entry name" value="ATPase domain of HSP90 chaperone/DNA topoisomerase II/histidine kinase"/>
    <property type="match status" value="1"/>
</dbReference>
<keyword evidence="13" id="KW-0175">Coiled coil</keyword>
<reference evidence="15 16" key="1">
    <citation type="journal article" date="2024" name="Int. J. Mol. Sci.">
        <title>Exploration of Alicyclobacillus spp. Genome in Search of Antibiotic Resistance.</title>
        <authorList>
            <person name="Bucka-Kolendo J."/>
            <person name="Kiousi D.E."/>
            <person name="Dekowska A."/>
            <person name="Mikolajczuk-Szczyrba A."/>
            <person name="Karadedos D.M."/>
            <person name="Michael P."/>
            <person name="Galanis A."/>
            <person name="Sokolowska B."/>
        </authorList>
    </citation>
    <scope>NUCLEOTIDE SEQUENCE [LARGE SCALE GENOMIC DNA]</scope>
    <source>
        <strain evidence="15 16">KKP 3000</strain>
    </source>
</reference>
<dbReference type="PROSITE" id="PS50109">
    <property type="entry name" value="HIS_KIN"/>
    <property type="match status" value="1"/>
</dbReference>
<dbReference type="Gene3D" id="3.30.565.10">
    <property type="entry name" value="Histidine kinase-like ATPase, C-terminal domain"/>
    <property type="match status" value="1"/>
</dbReference>
<evidence type="ECO:0000256" key="6">
    <source>
        <dbReference type="ARBA" id="ARBA00022692"/>
    </source>
</evidence>
<evidence type="ECO:0000259" key="14">
    <source>
        <dbReference type="PROSITE" id="PS50109"/>
    </source>
</evidence>
<sequence>MEKRGFREVVNHLAVFRDIAEALNHANDVSGAMEAILPRLGSALGLQTAWAFRYDEDRRSFVEVGASGLPPALDCCGQEPLRTGWCECQSQFVRGELDEAVNIVRCSRLKSAKGDTNDLRVHASVPLRSKGKPLGILNLAAPGSAVFTNEVLAFLQTVGQQVAVAVDRARMFQLAREKSEKLEGLAVMSAEWSGQLPPDRLLQQALEAYVEAYVEAFGYAVCGVLRQGVRADGGQDTDDVDVVAVAEGKVTGRLSAYVYSPPGDEGDSPEPCRSILLSDARSAISTPLPTTMYELRIESSSPYAFDDLDADLLQAFAWQLAAAYVGAQAHLQEMQHAHLVERHRIAAELHDSVSQRLFSAQLLLRTATAQMAGAHVDALAIVERVGELLAESQQEMRDLIRALRRIDEHTSLVEELRTRVFTLSLQRGPRVELRLPDTPIREPASHVRAAVLAIVDEALHNALKHAGAGSIVVRVNGDETRLFVGVKDDGRGCAASEIGAGLGTRSMFERAAQLRGTLSIRGQAGAGTRIQLAIPYDGEKE</sequence>
<dbReference type="PANTHER" id="PTHR24421">
    <property type="entry name" value="NITRATE/NITRITE SENSOR PROTEIN NARX-RELATED"/>
    <property type="match status" value="1"/>
</dbReference>
<comment type="catalytic activity">
    <reaction evidence="1">
        <text>ATP + protein L-histidine = ADP + protein N-phospho-L-histidine.</text>
        <dbReference type="EC" id="2.7.13.3"/>
    </reaction>
</comment>
<dbReference type="InterPro" id="IPR050482">
    <property type="entry name" value="Sensor_HK_TwoCompSys"/>
</dbReference>
<evidence type="ECO:0000256" key="2">
    <source>
        <dbReference type="ARBA" id="ARBA00004651"/>
    </source>
</evidence>
<evidence type="ECO:0000256" key="9">
    <source>
        <dbReference type="ARBA" id="ARBA00022840"/>
    </source>
</evidence>
<dbReference type="InterPro" id="IPR003594">
    <property type="entry name" value="HATPase_dom"/>
</dbReference>
<keyword evidence="4" id="KW-1003">Cell membrane</keyword>
<keyword evidence="9" id="KW-0067">ATP-binding</keyword>
<dbReference type="SMART" id="SM00065">
    <property type="entry name" value="GAF"/>
    <property type="match status" value="1"/>
</dbReference>
<keyword evidence="8 15" id="KW-0418">Kinase</keyword>
<keyword evidence="16" id="KW-1185">Reference proteome</keyword>
<dbReference type="InterPro" id="IPR011712">
    <property type="entry name" value="Sig_transdc_His_kin_sub3_dim/P"/>
</dbReference>
<dbReference type="EMBL" id="JBDXSU010000006">
    <property type="protein sequence ID" value="MFB5190569.1"/>
    <property type="molecule type" value="Genomic_DNA"/>
</dbReference>
<dbReference type="Gene3D" id="3.30.450.40">
    <property type="match status" value="1"/>
</dbReference>
<evidence type="ECO:0000256" key="13">
    <source>
        <dbReference type="SAM" id="Coils"/>
    </source>
</evidence>
<evidence type="ECO:0000256" key="4">
    <source>
        <dbReference type="ARBA" id="ARBA00022475"/>
    </source>
</evidence>
<dbReference type="GO" id="GO:0016301">
    <property type="term" value="F:kinase activity"/>
    <property type="evidence" value="ECO:0007669"/>
    <property type="project" value="UniProtKB-KW"/>
</dbReference>
<dbReference type="RefSeq" id="WP_275474809.1">
    <property type="nucleotide sequence ID" value="NZ_CP162940.1"/>
</dbReference>
<dbReference type="CDD" id="cd16917">
    <property type="entry name" value="HATPase_UhpB-NarQ-NarX-like"/>
    <property type="match status" value="1"/>
</dbReference>
<dbReference type="Pfam" id="PF07730">
    <property type="entry name" value="HisKA_3"/>
    <property type="match status" value="1"/>
</dbReference>
<evidence type="ECO:0000256" key="5">
    <source>
        <dbReference type="ARBA" id="ARBA00022679"/>
    </source>
</evidence>
<name>A0ABV5AE99_9BACL</name>